<dbReference type="KEGG" id="apac:S7S_01050"/>
<dbReference type="PANTHER" id="PTHR33221">
    <property type="entry name" value="WINGED HELIX-TURN-HELIX TRANSCRIPTIONAL REGULATOR, RRF2 FAMILY"/>
    <property type="match status" value="1"/>
</dbReference>
<reference evidence="2 3" key="1">
    <citation type="journal article" date="2012" name="J. Bacteriol.">
        <title>Genome sequence of an alkane-degrading bacterium, Alcanivorax pacificus type strain W11-5, isolated from deep sea sediment.</title>
        <authorList>
            <person name="Lai Q."/>
            <person name="Shao Z."/>
        </authorList>
    </citation>
    <scope>NUCLEOTIDE SEQUENCE [LARGE SCALE GENOMIC DNA]</scope>
    <source>
        <strain evidence="2 3">W11-5</strain>
    </source>
</reference>
<dbReference type="HOGENOM" id="CLU_107144_2_1_6"/>
<proteinExistence type="predicted"/>
<dbReference type="STRING" id="391936.S7S_01050"/>
<sequence>MKLTQYSDYSLRVLIYLGIQAEELSTISAISESYGISRNHIVKVVHQLGQLGYVETLRGKHGGLRLARKPAEINVGEVIRHTEASMSLVECFGDRNACVLTPHCVLRTAFSEALEAFLDVLDSYTLADLISRKRTLRRDLLPVVTDATPRPAK</sequence>
<accession>A0A0B4XF33</accession>
<dbReference type="InterPro" id="IPR036388">
    <property type="entry name" value="WH-like_DNA-bd_sf"/>
</dbReference>
<dbReference type="GO" id="GO:0003700">
    <property type="term" value="F:DNA-binding transcription factor activity"/>
    <property type="evidence" value="ECO:0007669"/>
    <property type="project" value="TreeGrafter"/>
</dbReference>
<gene>
    <name evidence="2" type="ORF">S7S_01050</name>
</gene>
<evidence type="ECO:0000313" key="3">
    <source>
        <dbReference type="Proteomes" id="UP000006764"/>
    </source>
</evidence>
<dbReference type="SUPFAM" id="SSF46785">
    <property type="entry name" value="Winged helix' DNA-binding domain"/>
    <property type="match status" value="1"/>
</dbReference>
<dbReference type="PROSITE" id="PS51197">
    <property type="entry name" value="HTH_RRF2_2"/>
    <property type="match status" value="1"/>
</dbReference>
<evidence type="ECO:0000256" key="1">
    <source>
        <dbReference type="ARBA" id="ARBA00023125"/>
    </source>
</evidence>
<dbReference type="NCBIfam" id="TIGR00738">
    <property type="entry name" value="rrf2_super"/>
    <property type="match status" value="1"/>
</dbReference>
<keyword evidence="3" id="KW-1185">Reference proteome</keyword>
<dbReference type="Pfam" id="PF02082">
    <property type="entry name" value="Rrf2"/>
    <property type="match status" value="1"/>
</dbReference>
<dbReference type="GO" id="GO:0003677">
    <property type="term" value="F:DNA binding"/>
    <property type="evidence" value="ECO:0007669"/>
    <property type="project" value="UniProtKB-KW"/>
</dbReference>
<evidence type="ECO:0000313" key="2">
    <source>
        <dbReference type="EMBL" id="AJD46634.1"/>
    </source>
</evidence>
<dbReference type="Gene3D" id="1.10.10.10">
    <property type="entry name" value="Winged helix-like DNA-binding domain superfamily/Winged helix DNA-binding domain"/>
    <property type="match status" value="1"/>
</dbReference>
<dbReference type="OrthoDB" id="9795923at2"/>
<dbReference type="AlphaFoldDB" id="A0A0B4XF33"/>
<organism evidence="2 3">
    <name type="scientific">Isoalcanivorax pacificus W11-5</name>
    <dbReference type="NCBI Taxonomy" id="391936"/>
    <lineage>
        <taxon>Bacteria</taxon>
        <taxon>Pseudomonadati</taxon>
        <taxon>Pseudomonadota</taxon>
        <taxon>Gammaproteobacteria</taxon>
        <taxon>Oceanospirillales</taxon>
        <taxon>Alcanivoracaceae</taxon>
        <taxon>Isoalcanivorax</taxon>
    </lineage>
</organism>
<dbReference type="Proteomes" id="UP000006764">
    <property type="component" value="Chromosome"/>
</dbReference>
<dbReference type="InterPro" id="IPR000944">
    <property type="entry name" value="Tscrpt_reg_Rrf2"/>
</dbReference>
<protein>
    <recommendedName>
        <fullName evidence="4">BadM/Rrf2 family transcriptional regulator</fullName>
    </recommendedName>
</protein>
<dbReference type="PANTHER" id="PTHR33221:SF4">
    <property type="entry name" value="HTH-TYPE TRANSCRIPTIONAL REPRESSOR NSRR"/>
    <property type="match status" value="1"/>
</dbReference>
<dbReference type="RefSeq" id="WP_008736111.1">
    <property type="nucleotide sequence ID" value="NZ_CP004387.1"/>
</dbReference>
<name>A0A0B4XF33_9GAMM</name>
<keyword evidence="1" id="KW-0238">DNA-binding</keyword>
<dbReference type="GO" id="GO:0005829">
    <property type="term" value="C:cytosol"/>
    <property type="evidence" value="ECO:0007669"/>
    <property type="project" value="TreeGrafter"/>
</dbReference>
<dbReference type="EMBL" id="CP004387">
    <property type="protein sequence ID" value="AJD46634.1"/>
    <property type="molecule type" value="Genomic_DNA"/>
</dbReference>
<evidence type="ECO:0008006" key="4">
    <source>
        <dbReference type="Google" id="ProtNLM"/>
    </source>
</evidence>
<dbReference type="InterPro" id="IPR036390">
    <property type="entry name" value="WH_DNA-bd_sf"/>
</dbReference>